<reference evidence="3" key="1">
    <citation type="submission" date="2010-02" db="EMBL/GenBank/DDBJ databases">
        <title>Sequencing and annotation of the Blastocystis hominis genome.</title>
        <authorList>
            <person name="Wincker P."/>
        </authorList>
    </citation>
    <scope>NUCLEOTIDE SEQUENCE</scope>
    <source>
        <strain evidence="3">Singapore isolate B</strain>
    </source>
</reference>
<name>D8M5E2_BLAHO</name>
<keyword evidence="2" id="KW-0560">Oxidoreductase</keyword>
<proteinExistence type="inferred from homology"/>
<dbReference type="AlphaFoldDB" id="D8M5E2"/>
<dbReference type="PANTHER" id="PTHR24322">
    <property type="entry name" value="PKSB"/>
    <property type="match status" value="1"/>
</dbReference>
<protein>
    <submittedName>
        <fullName evidence="3">Uncharacterized protein</fullName>
    </submittedName>
</protein>
<dbReference type="InterPro" id="IPR020904">
    <property type="entry name" value="Sc_DH/Rdtase_CS"/>
</dbReference>
<dbReference type="InterPro" id="IPR036291">
    <property type="entry name" value="NAD(P)-bd_dom_sf"/>
</dbReference>
<dbReference type="RefSeq" id="XP_012897329.1">
    <property type="nucleotide sequence ID" value="XM_013041875.1"/>
</dbReference>
<dbReference type="PROSITE" id="PS00061">
    <property type="entry name" value="ADH_SHORT"/>
    <property type="match status" value="1"/>
</dbReference>
<accession>D8M5E2</accession>
<dbReference type="OMA" id="MMENDNG"/>
<dbReference type="GeneID" id="24920290"/>
<evidence type="ECO:0000313" key="3">
    <source>
        <dbReference type="EMBL" id="CBK23281.2"/>
    </source>
</evidence>
<organism evidence="3">
    <name type="scientific">Blastocystis hominis</name>
    <dbReference type="NCBI Taxonomy" id="12968"/>
    <lineage>
        <taxon>Eukaryota</taxon>
        <taxon>Sar</taxon>
        <taxon>Stramenopiles</taxon>
        <taxon>Bigyra</taxon>
        <taxon>Opalozoa</taxon>
        <taxon>Opalinata</taxon>
        <taxon>Blastocystidae</taxon>
        <taxon>Blastocystis</taxon>
    </lineage>
</organism>
<dbReference type="SUPFAM" id="SSF51735">
    <property type="entry name" value="NAD(P)-binding Rossmann-fold domains"/>
    <property type="match status" value="1"/>
</dbReference>
<dbReference type="EMBL" id="FN668658">
    <property type="protein sequence ID" value="CBK23281.2"/>
    <property type="molecule type" value="Genomic_DNA"/>
</dbReference>
<dbReference type="InterPro" id="IPR002347">
    <property type="entry name" value="SDR_fam"/>
</dbReference>
<dbReference type="Pfam" id="PF00106">
    <property type="entry name" value="adh_short"/>
    <property type="match status" value="1"/>
</dbReference>
<sequence length="219" mass="24849">MKTKPKTCFPCVLLAFLTLQVNVLAPFCVIHTFLPDLIDQKVSNIVNISSLIAFLPSSRLSAYSASKAALCAMSNCLRLEMKVNHYDHIRVSTVCPQFVTTGMFDGAYQNEHLGHFIKECVFPDNKPEDIAREVVYAITHEKEEIILPRLVGFLLPFAALFPRVITDYLFAFMGGGHGMDGFKGRGKEWNRSWRLEKREKEEEEVVVTKENTVIFCNVK</sequence>
<dbReference type="Proteomes" id="UP000008312">
    <property type="component" value="Unassembled WGS sequence"/>
</dbReference>
<dbReference type="GO" id="GO:0016616">
    <property type="term" value="F:oxidoreductase activity, acting on the CH-OH group of donors, NAD or NADP as acceptor"/>
    <property type="evidence" value="ECO:0007669"/>
    <property type="project" value="TreeGrafter"/>
</dbReference>
<dbReference type="OrthoDB" id="10253736at2759"/>
<comment type="similarity">
    <text evidence="1">Belongs to the short-chain dehydrogenases/reductases (SDR) family.</text>
</comment>
<gene>
    <name evidence="3" type="ORF">GSBLH_T00003177001</name>
</gene>
<dbReference type="PANTHER" id="PTHR24322:SF736">
    <property type="entry name" value="RETINOL DEHYDROGENASE 10"/>
    <property type="match status" value="1"/>
</dbReference>
<evidence type="ECO:0000313" key="4">
    <source>
        <dbReference type="Proteomes" id="UP000008312"/>
    </source>
</evidence>
<keyword evidence="4" id="KW-1185">Reference proteome</keyword>
<evidence type="ECO:0000256" key="2">
    <source>
        <dbReference type="ARBA" id="ARBA00023002"/>
    </source>
</evidence>
<dbReference type="InParanoid" id="D8M5E2"/>
<dbReference type="PRINTS" id="PR00081">
    <property type="entry name" value="GDHRDH"/>
</dbReference>
<evidence type="ECO:0000256" key="1">
    <source>
        <dbReference type="ARBA" id="ARBA00006484"/>
    </source>
</evidence>
<dbReference type="Gene3D" id="3.40.50.720">
    <property type="entry name" value="NAD(P)-binding Rossmann-like Domain"/>
    <property type="match status" value="1"/>
</dbReference>